<evidence type="ECO:0000256" key="7">
    <source>
        <dbReference type="PIRSR" id="PIRSR602401-1"/>
    </source>
</evidence>
<dbReference type="EMBL" id="SDMP01000019">
    <property type="protein sequence ID" value="RYQ88476.1"/>
    <property type="molecule type" value="Genomic_DNA"/>
</dbReference>
<keyword evidence="9" id="KW-0812">Transmembrane</keyword>
<dbReference type="GO" id="GO:0016705">
    <property type="term" value="F:oxidoreductase activity, acting on paired donors, with incorporation or reduction of molecular oxygen"/>
    <property type="evidence" value="ECO:0007669"/>
    <property type="project" value="InterPro"/>
</dbReference>
<dbReference type="InterPro" id="IPR036396">
    <property type="entry name" value="Cyt_P450_sf"/>
</dbReference>
<dbReference type="GO" id="GO:0046246">
    <property type="term" value="P:terpene biosynthetic process"/>
    <property type="evidence" value="ECO:0007669"/>
    <property type="project" value="TreeGrafter"/>
</dbReference>
<dbReference type="GO" id="GO:0020037">
    <property type="term" value="F:heme binding"/>
    <property type="evidence" value="ECO:0007669"/>
    <property type="project" value="InterPro"/>
</dbReference>
<feature type="binding site" description="axial binding residue" evidence="7">
    <location>
        <position position="463"/>
    </location>
    <ligand>
        <name>heme</name>
        <dbReference type="ChEBI" id="CHEBI:30413"/>
    </ligand>
    <ligandPart>
        <name>Fe</name>
        <dbReference type="ChEBI" id="CHEBI:18248"/>
    </ligandPart>
</feature>
<evidence type="ECO:0000313" key="10">
    <source>
        <dbReference type="EMBL" id="RYQ88476.1"/>
    </source>
</evidence>
<keyword evidence="9" id="KW-1133">Transmembrane helix</keyword>
<dbReference type="AlphaFoldDB" id="A0A444XFI2"/>
<dbReference type="Gene3D" id="1.10.630.10">
    <property type="entry name" value="Cytochrome P450"/>
    <property type="match status" value="1"/>
</dbReference>
<dbReference type="SMR" id="A0A444XFI2"/>
<evidence type="ECO:0008006" key="12">
    <source>
        <dbReference type="Google" id="ProtNLM"/>
    </source>
</evidence>
<dbReference type="FunFam" id="1.10.630.10:FF:000026">
    <property type="entry name" value="Cytochrome P450 82C4"/>
    <property type="match status" value="1"/>
</dbReference>
<evidence type="ECO:0000256" key="6">
    <source>
        <dbReference type="ARBA" id="ARBA00023033"/>
    </source>
</evidence>
<evidence type="ECO:0000256" key="1">
    <source>
        <dbReference type="ARBA" id="ARBA00010617"/>
    </source>
</evidence>
<evidence type="ECO:0000256" key="9">
    <source>
        <dbReference type="SAM" id="Phobius"/>
    </source>
</evidence>
<accession>A0A444XFI2</accession>
<dbReference type="InterPro" id="IPR001128">
    <property type="entry name" value="Cyt_P450"/>
</dbReference>
<evidence type="ECO:0000256" key="3">
    <source>
        <dbReference type="ARBA" id="ARBA00022723"/>
    </source>
</evidence>
<dbReference type="PANTHER" id="PTHR47947:SF25">
    <property type="entry name" value="DIMETHYLNONATRIENE SYNTHASE"/>
    <property type="match status" value="1"/>
</dbReference>
<dbReference type="STRING" id="3818.A0A444XFI2"/>
<dbReference type="CDD" id="cd20654">
    <property type="entry name" value="CYP82"/>
    <property type="match status" value="1"/>
</dbReference>
<feature type="transmembrane region" description="Helical" evidence="9">
    <location>
        <begin position="6"/>
        <end position="25"/>
    </location>
</feature>
<comment type="similarity">
    <text evidence="1 8">Belongs to the cytochrome P450 family.</text>
</comment>
<comment type="caution">
    <text evidence="10">The sequence shown here is derived from an EMBL/GenBank/DDBJ whole genome shotgun (WGS) entry which is preliminary data.</text>
</comment>
<evidence type="ECO:0000313" key="11">
    <source>
        <dbReference type="Proteomes" id="UP000289738"/>
    </source>
</evidence>
<reference evidence="10 11" key="1">
    <citation type="submission" date="2019-01" db="EMBL/GenBank/DDBJ databases">
        <title>Sequencing of cultivated peanut Arachis hypogaea provides insights into genome evolution and oil improvement.</title>
        <authorList>
            <person name="Chen X."/>
        </authorList>
    </citation>
    <scope>NUCLEOTIDE SEQUENCE [LARGE SCALE GENOMIC DNA]</scope>
    <source>
        <strain evidence="11">cv. Fuhuasheng</strain>
        <tissue evidence="10">Leaves</tissue>
    </source>
</reference>
<dbReference type="InterPro" id="IPR017972">
    <property type="entry name" value="Cyt_P450_CS"/>
</dbReference>
<keyword evidence="4 8" id="KW-0560">Oxidoreductase</keyword>
<evidence type="ECO:0000256" key="4">
    <source>
        <dbReference type="ARBA" id="ARBA00023002"/>
    </source>
</evidence>
<gene>
    <name evidence="10" type="ORF">Ahy_B09g095645</name>
</gene>
<keyword evidence="2 7" id="KW-0349">Heme</keyword>
<feature type="transmembrane region" description="Helical" evidence="9">
    <location>
        <begin position="232"/>
        <end position="251"/>
    </location>
</feature>
<protein>
    <recommendedName>
        <fullName evidence="12">Cytochrome P450</fullName>
    </recommendedName>
</protein>
<dbReference type="OrthoDB" id="507451at2759"/>
<dbReference type="SUPFAM" id="SSF48264">
    <property type="entry name" value="Cytochrome P450"/>
    <property type="match status" value="1"/>
</dbReference>
<keyword evidence="5 7" id="KW-0408">Iron</keyword>
<keyword evidence="6 8" id="KW-0503">Monooxygenase</keyword>
<dbReference type="InterPro" id="IPR050651">
    <property type="entry name" value="Plant_Cytochrome_P450_Monoox"/>
</dbReference>
<keyword evidence="3 7" id="KW-0479">Metal-binding</keyword>
<dbReference type="PRINTS" id="PR00463">
    <property type="entry name" value="EP450I"/>
</dbReference>
<dbReference type="PANTHER" id="PTHR47947">
    <property type="entry name" value="CYTOCHROME P450 82C3-RELATED"/>
    <property type="match status" value="1"/>
</dbReference>
<dbReference type="GO" id="GO:0004497">
    <property type="term" value="F:monooxygenase activity"/>
    <property type="evidence" value="ECO:0007669"/>
    <property type="project" value="UniProtKB-KW"/>
</dbReference>
<dbReference type="Pfam" id="PF00067">
    <property type="entry name" value="p450"/>
    <property type="match status" value="1"/>
</dbReference>
<dbReference type="PRINTS" id="PR00385">
    <property type="entry name" value="P450"/>
</dbReference>
<evidence type="ECO:0000256" key="8">
    <source>
        <dbReference type="RuleBase" id="RU000461"/>
    </source>
</evidence>
<dbReference type="PROSITE" id="PS00086">
    <property type="entry name" value="CYTOCHROME_P450"/>
    <property type="match status" value="1"/>
</dbReference>
<comment type="cofactor">
    <cofactor evidence="7">
        <name>heme</name>
        <dbReference type="ChEBI" id="CHEBI:30413"/>
    </cofactor>
</comment>
<sequence length="526" mass="59647">MDLDINSLQTLILALLILYFTIRSIRSHNNSGSKKRNIKTKVPEIPGGLPIIGHLHLLNDKIPYFRTFSAMAEKYGSIFALRLGCHPIIMVSSAEIAKECLTTKDRVFASRPDTAAGRFLGYDNAVFGLAPYGQYWREIRKIATLELLSSSRLEKLKYIRDREIYTLVKDLFSFCNCHGNSNKLVSVTISDLIEHMTFNINVQMIAGKRFSDEAIKEEDSEGWRLRKAIRDATYLSGVFVVADAIPWLGWFDFQGYVGFMKRTAKELDSILHRWMVEHIEKRGEFENDFLDVIISAFEENDEIYGHKRDTVIKATALMLVLTGSGSTAITLTWALSLLLNHPNAMKAAKEELDTIVGKHKWVQESDIKDLKYLQAIVKETLRLYPPAPLTGIREATEDCYLNGYYISKGTRLFINLWKLHRDPKTWSNPNAFEPERFLNACSGVDFRGQDFEFIPFSSGRRSCPGMTFGMQVVHLTLARLIQGFDMSTKGGAEVDMSEGLGVALPKKHALDIVLKPRLPLELYEGL</sequence>
<name>A0A444XFI2_ARAHY</name>
<keyword evidence="9" id="KW-0472">Membrane</keyword>
<proteinExistence type="inferred from homology"/>
<dbReference type="InterPro" id="IPR002401">
    <property type="entry name" value="Cyt_P450_E_grp-I"/>
</dbReference>
<evidence type="ECO:0000256" key="2">
    <source>
        <dbReference type="ARBA" id="ARBA00022617"/>
    </source>
</evidence>
<dbReference type="GO" id="GO:0005506">
    <property type="term" value="F:iron ion binding"/>
    <property type="evidence" value="ECO:0007669"/>
    <property type="project" value="InterPro"/>
</dbReference>
<organism evidence="10 11">
    <name type="scientific">Arachis hypogaea</name>
    <name type="common">Peanut</name>
    <dbReference type="NCBI Taxonomy" id="3818"/>
    <lineage>
        <taxon>Eukaryota</taxon>
        <taxon>Viridiplantae</taxon>
        <taxon>Streptophyta</taxon>
        <taxon>Embryophyta</taxon>
        <taxon>Tracheophyta</taxon>
        <taxon>Spermatophyta</taxon>
        <taxon>Magnoliopsida</taxon>
        <taxon>eudicotyledons</taxon>
        <taxon>Gunneridae</taxon>
        <taxon>Pentapetalae</taxon>
        <taxon>rosids</taxon>
        <taxon>fabids</taxon>
        <taxon>Fabales</taxon>
        <taxon>Fabaceae</taxon>
        <taxon>Papilionoideae</taxon>
        <taxon>50 kb inversion clade</taxon>
        <taxon>dalbergioids sensu lato</taxon>
        <taxon>Dalbergieae</taxon>
        <taxon>Pterocarpus clade</taxon>
        <taxon>Arachis</taxon>
    </lineage>
</organism>
<dbReference type="Proteomes" id="UP000289738">
    <property type="component" value="Chromosome B09"/>
</dbReference>
<evidence type="ECO:0000256" key="5">
    <source>
        <dbReference type="ARBA" id="ARBA00023004"/>
    </source>
</evidence>
<keyword evidence="11" id="KW-1185">Reference proteome</keyword>
<dbReference type="Gramene" id="arahy.Tifrunner.gnm2.ann2.Ah19g128200.1">
    <property type="protein sequence ID" value="arahy.Tifrunner.gnm2.ann2.Ah19g128200.1-CDS"/>
    <property type="gene ID" value="arahy.Tifrunner.gnm2.ann2.Ah19g128200"/>
</dbReference>
<feature type="transmembrane region" description="Helical" evidence="9">
    <location>
        <begin position="316"/>
        <end position="339"/>
    </location>
</feature>